<proteinExistence type="predicted"/>
<accession>X1HWZ8</accession>
<protein>
    <submittedName>
        <fullName evidence="1">Uncharacterized protein</fullName>
    </submittedName>
</protein>
<organism evidence="1">
    <name type="scientific">marine sediment metagenome</name>
    <dbReference type="NCBI Taxonomy" id="412755"/>
    <lineage>
        <taxon>unclassified sequences</taxon>
        <taxon>metagenomes</taxon>
        <taxon>ecological metagenomes</taxon>
    </lineage>
</organism>
<reference evidence="1" key="1">
    <citation type="journal article" date="2014" name="Front. Microbiol.">
        <title>High frequency of phylogenetically diverse reductive dehalogenase-homologous genes in deep subseafloor sedimentary metagenomes.</title>
        <authorList>
            <person name="Kawai M."/>
            <person name="Futagami T."/>
            <person name="Toyoda A."/>
            <person name="Takaki Y."/>
            <person name="Nishi S."/>
            <person name="Hori S."/>
            <person name="Arai W."/>
            <person name="Tsubouchi T."/>
            <person name="Morono Y."/>
            <person name="Uchiyama I."/>
            <person name="Ito T."/>
            <person name="Fujiyama A."/>
            <person name="Inagaki F."/>
            <person name="Takami H."/>
        </authorList>
    </citation>
    <scope>NUCLEOTIDE SEQUENCE</scope>
    <source>
        <strain evidence="1">Expedition CK06-06</strain>
    </source>
</reference>
<sequence>MMDIAKLNDIVNEYYNRPKDTVSVKLRKTHFGKEECISILKPNYEDYRGCFTQWDNFENVDWELKYKVKCPNCGVVEQYFFLKQCECGQ</sequence>
<feature type="non-terminal residue" evidence="1">
    <location>
        <position position="89"/>
    </location>
</feature>
<comment type="caution">
    <text evidence="1">The sequence shown here is derived from an EMBL/GenBank/DDBJ whole genome shotgun (WGS) entry which is preliminary data.</text>
</comment>
<dbReference type="AlphaFoldDB" id="X1HWZ8"/>
<name>X1HWZ8_9ZZZZ</name>
<gene>
    <name evidence="1" type="ORF">S03H2_39580</name>
</gene>
<dbReference type="EMBL" id="BARU01024484">
    <property type="protein sequence ID" value="GAH49833.1"/>
    <property type="molecule type" value="Genomic_DNA"/>
</dbReference>
<evidence type="ECO:0000313" key="1">
    <source>
        <dbReference type="EMBL" id="GAH49833.1"/>
    </source>
</evidence>